<dbReference type="RefSeq" id="WP_029095093.1">
    <property type="nucleotide sequence ID" value="NZ_CAADJA010000002.1"/>
</dbReference>
<accession>A0A2C6DIY0</accession>
<evidence type="ECO:0000313" key="5">
    <source>
        <dbReference type="Proteomes" id="UP000224974"/>
    </source>
</evidence>
<evidence type="ECO:0000313" key="3">
    <source>
        <dbReference type="EMBL" id="PHI28761.1"/>
    </source>
</evidence>
<keyword evidence="1" id="KW-0472">Membrane</keyword>
<organism evidence="3 5">
    <name type="scientific">Budvicia aquatica</name>
    <dbReference type="NCBI Taxonomy" id="82979"/>
    <lineage>
        <taxon>Bacteria</taxon>
        <taxon>Pseudomonadati</taxon>
        <taxon>Pseudomonadota</taxon>
        <taxon>Gammaproteobacteria</taxon>
        <taxon>Enterobacterales</taxon>
        <taxon>Budviciaceae</taxon>
        <taxon>Budvicia</taxon>
    </lineage>
</organism>
<protein>
    <recommendedName>
        <fullName evidence="2">DUF6708 domain-containing protein</fullName>
    </recommendedName>
</protein>
<feature type="transmembrane region" description="Helical" evidence="1">
    <location>
        <begin position="53"/>
        <end position="74"/>
    </location>
</feature>
<evidence type="ECO:0000256" key="1">
    <source>
        <dbReference type="SAM" id="Phobius"/>
    </source>
</evidence>
<dbReference type="InterPro" id="IPR046554">
    <property type="entry name" value="DUF6708"/>
</dbReference>
<dbReference type="Proteomes" id="UP000224974">
    <property type="component" value="Unassembled WGS sequence"/>
</dbReference>
<keyword evidence="1" id="KW-1133">Transmembrane helix</keyword>
<dbReference type="Proteomes" id="UP000373449">
    <property type="component" value="Unassembled WGS sequence"/>
</dbReference>
<gene>
    <name evidence="3" type="ORF">CRN84_05240</name>
    <name evidence="4" type="ORF">NCTC12282_01743</name>
</gene>
<evidence type="ECO:0000313" key="6">
    <source>
        <dbReference type="Proteomes" id="UP000373449"/>
    </source>
</evidence>
<proteinExistence type="predicted"/>
<keyword evidence="1" id="KW-0812">Transmembrane</keyword>
<dbReference type="EMBL" id="CAADJA010000002">
    <property type="protein sequence ID" value="VFS46813.1"/>
    <property type="molecule type" value="Genomic_DNA"/>
</dbReference>
<reference evidence="5" key="2">
    <citation type="submission" date="2017-09" db="EMBL/GenBank/DDBJ databases">
        <title>FDA dAtabase for Regulatory Grade micrObial Sequences (FDA-ARGOS): Supporting development and validation of Infectious Disease Dx tests.</title>
        <authorList>
            <person name="Minogue T."/>
            <person name="Wolcott M."/>
            <person name="Wasieloski L."/>
            <person name="Aguilar W."/>
            <person name="Moore D."/>
            <person name="Tallon L."/>
            <person name="Sadzewicz L."/>
            <person name="Ott S."/>
            <person name="Zhao X."/>
            <person name="Nagaraj S."/>
            <person name="Vavikolanu K."/>
            <person name="Aluvathingal J."/>
            <person name="Nadendla S."/>
            <person name="Sichtig H."/>
        </authorList>
    </citation>
    <scope>NUCLEOTIDE SEQUENCE [LARGE SCALE GENOMIC DNA]</scope>
    <source>
        <strain evidence="5">FDAARGOS_387</strain>
    </source>
</reference>
<reference evidence="3" key="1">
    <citation type="submission" date="2017-09" db="EMBL/GenBank/DDBJ databases">
        <title>FDA dAtabase for Regulatory Grade micrObial Sequences (FDA-ARGOS): Supporting development and validation of Infectious Disease Dx tests.</title>
        <authorList>
            <person name="Minogue T."/>
            <person name="Wolcott M."/>
            <person name="Wasieloski L."/>
            <person name="Aguilar W."/>
            <person name="Moore D."/>
            <person name="Tallon L.J."/>
            <person name="Sadzewicz L."/>
            <person name="Ott S."/>
            <person name="Zhao X."/>
            <person name="Nagaraj S."/>
            <person name="Vavikolanu K."/>
            <person name="Aluvathingal J."/>
            <person name="Nadendla S."/>
            <person name="Sichtig H."/>
        </authorList>
    </citation>
    <scope>NUCLEOTIDE SEQUENCE</scope>
    <source>
        <strain evidence="3">FDAARGOS_387</strain>
    </source>
</reference>
<dbReference type="OrthoDB" id="7066491at2"/>
<dbReference type="AlphaFoldDB" id="A0A2C6DIY0"/>
<feature type="transmembrane region" description="Helical" evidence="1">
    <location>
        <begin position="271"/>
        <end position="290"/>
    </location>
</feature>
<reference evidence="4 6" key="3">
    <citation type="submission" date="2019-03" db="EMBL/GenBank/DDBJ databases">
        <authorList>
            <consortium name="Pathogen Informatics"/>
        </authorList>
    </citation>
    <scope>NUCLEOTIDE SEQUENCE [LARGE SCALE GENOMIC DNA]</scope>
    <source>
        <strain evidence="4 6">NCTC12282</strain>
    </source>
</reference>
<evidence type="ECO:0000313" key="4">
    <source>
        <dbReference type="EMBL" id="VFS46813.1"/>
    </source>
</evidence>
<sequence>MSKGRSQRRKLERDEELKQAAIAEANDPLRLRNDIVFVDDNYCEIIRTLPMSILVALVFGALLLVSIMLSFFLLTSSTHIYISYNMYVITWGVIVVLAYTSLYFLRVVFTHPEMLSLRLNRHRQRAYIVEPRRSFNIFARWPVEVVVCNWNQIKYHVGWRGNEIFLYRWDIFPVKSHSSASPMRKIVIRSEHYPPASATEISERVMRYIKHWTWCHEYIYLGLRNTPELVVLKQMSSFKHSVAFIINQHFFPVSDDSSWSNIIQRHHPFKFLILLLISPLCLLCSALHYLRMRTATVFKWPDDLDLESRTAP</sequence>
<keyword evidence="5" id="KW-1185">Reference proteome</keyword>
<dbReference type="Pfam" id="PF20455">
    <property type="entry name" value="DUF6708"/>
    <property type="match status" value="1"/>
</dbReference>
<name>A0A2C6DIY0_9GAMM</name>
<evidence type="ECO:0000259" key="2">
    <source>
        <dbReference type="Pfam" id="PF20455"/>
    </source>
</evidence>
<feature type="transmembrane region" description="Helical" evidence="1">
    <location>
        <begin position="86"/>
        <end position="109"/>
    </location>
</feature>
<dbReference type="EMBL" id="PDDX01000001">
    <property type="protein sequence ID" value="PHI28761.1"/>
    <property type="molecule type" value="Genomic_DNA"/>
</dbReference>
<feature type="domain" description="DUF6708" evidence="2">
    <location>
        <begin position="94"/>
        <end position="312"/>
    </location>
</feature>